<organism evidence="1 2">
    <name type="scientific">Candidatus Ozemobacter sibiricus</name>
    <dbReference type="NCBI Taxonomy" id="2268124"/>
    <lineage>
        <taxon>Bacteria</taxon>
        <taxon>Candidatus Ozemobacteria</taxon>
        <taxon>Candidatus Ozemobacterales</taxon>
        <taxon>Candidatus Ozemobacteraceae</taxon>
        <taxon>Candidatus Ozemobacter</taxon>
    </lineage>
</organism>
<gene>
    <name evidence="1" type="ORF">OZSIB_3786</name>
</gene>
<dbReference type="AlphaFoldDB" id="A0A367ZQ13"/>
<sequence length="49" mass="5605">MVHPGMVGITELMTDDSFVDWMEEQAEELLENLSTFEVYSLYCAQTGED</sequence>
<name>A0A367ZQ13_9BACT</name>
<protein>
    <submittedName>
        <fullName evidence="1">Uncharacterized protein</fullName>
    </submittedName>
</protein>
<dbReference type="EMBL" id="QOQW01000009">
    <property type="protein sequence ID" value="RCK79917.1"/>
    <property type="molecule type" value="Genomic_DNA"/>
</dbReference>
<comment type="caution">
    <text evidence="1">The sequence shown here is derived from an EMBL/GenBank/DDBJ whole genome shotgun (WGS) entry which is preliminary data.</text>
</comment>
<evidence type="ECO:0000313" key="1">
    <source>
        <dbReference type="EMBL" id="RCK79917.1"/>
    </source>
</evidence>
<accession>A0A367ZQ13</accession>
<dbReference type="Proteomes" id="UP000252355">
    <property type="component" value="Unassembled WGS sequence"/>
</dbReference>
<proteinExistence type="predicted"/>
<evidence type="ECO:0000313" key="2">
    <source>
        <dbReference type="Proteomes" id="UP000252355"/>
    </source>
</evidence>
<reference evidence="1 2" key="1">
    <citation type="submission" date="2018-05" db="EMBL/GenBank/DDBJ databases">
        <title>A metagenomic window into the 2 km-deep terrestrial subsurface aquifer revealed taxonomically and functionally diverse microbial community comprising novel uncultured bacterial lineages.</title>
        <authorList>
            <person name="Kadnikov V.V."/>
            <person name="Mardanov A.V."/>
            <person name="Beletsky A.V."/>
            <person name="Banks D."/>
            <person name="Pimenov N.V."/>
            <person name="Frank Y.A."/>
            <person name="Karnachuk O.V."/>
            <person name="Ravin N.V."/>
        </authorList>
    </citation>
    <scope>NUCLEOTIDE SEQUENCE [LARGE SCALE GENOMIC DNA]</scope>
    <source>
        <strain evidence="1">BY5</strain>
    </source>
</reference>